<organism evidence="1">
    <name type="scientific">uncultured Caudovirales phage</name>
    <dbReference type="NCBI Taxonomy" id="2100421"/>
    <lineage>
        <taxon>Viruses</taxon>
        <taxon>Duplodnaviria</taxon>
        <taxon>Heunggongvirae</taxon>
        <taxon>Uroviricota</taxon>
        <taxon>Caudoviricetes</taxon>
        <taxon>Peduoviridae</taxon>
        <taxon>Maltschvirus</taxon>
        <taxon>Maltschvirus maltsch</taxon>
    </lineage>
</organism>
<reference evidence="1" key="1">
    <citation type="submission" date="2020-04" db="EMBL/GenBank/DDBJ databases">
        <authorList>
            <person name="Chiriac C."/>
            <person name="Salcher M."/>
            <person name="Ghai R."/>
            <person name="Kavagutti S V."/>
        </authorList>
    </citation>
    <scope>NUCLEOTIDE SEQUENCE</scope>
</reference>
<dbReference type="EMBL" id="LR796651">
    <property type="protein sequence ID" value="CAB4158073.1"/>
    <property type="molecule type" value="Genomic_DNA"/>
</dbReference>
<protein>
    <submittedName>
        <fullName evidence="1">Uncharacterized protein</fullName>
    </submittedName>
</protein>
<evidence type="ECO:0000313" key="1">
    <source>
        <dbReference type="EMBL" id="CAB4158073.1"/>
    </source>
</evidence>
<name>A0A6J5NGM7_9CAUD</name>
<proteinExistence type="predicted"/>
<sequence length="139" mass="15784">MEYILAIGLTLAMSWSIIELNRYKVLKTLNNVRYSQSDIHQRILDIVPAKINNKIEIESQSAKHAASTMIKIIVIENKAYWVKDNIFYFADTNNGDIVDVTAKPVDISSMSKQDMDKMLFILDNLRKGKKDDSSGTGNE</sequence>
<gene>
    <name evidence="1" type="ORF">UFOVP694_141</name>
</gene>
<accession>A0A6J5NGM7</accession>